<dbReference type="PRINTS" id="PR00081">
    <property type="entry name" value="GDHRDH"/>
</dbReference>
<dbReference type="InterPro" id="IPR057326">
    <property type="entry name" value="KR_dom"/>
</dbReference>
<accession>A0A2I6S9W2</accession>
<dbReference type="KEGG" id="atw:C0099_14545"/>
<name>A0A2I6S9W2_9RHOO</name>
<dbReference type="Proteomes" id="UP000242205">
    <property type="component" value="Chromosome"/>
</dbReference>
<dbReference type="SUPFAM" id="SSF51735">
    <property type="entry name" value="NAD(P)-binding Rossmann-fold domains"/>
    <property type="match status" value="1"/>
</dbReference>
<reference evidence="4 5" key="1">
    <citation type="submission" date="2018-01" db="EMBL/GenBank/DDBJ databases">
        <authorList>
            <person name="Fu G.-Y."/>
        </authorList>
    </citation>
    <scope>NUCLEOTIDE SEQUENCE [LARGE SCALE GENOMIC DNA]</scope>
    <source>
        <strain evidence="4 5">SY39</strain>
    </source>
</reference>
<keyword evidence="2" id="KW-0560">Oxidoreductase</keyword>
<evidence type="ECO:0000256" key="2">
    <source>
        <dbReference type="ARBA" id="ARBA00023002"/>
    </source>
</evidence>
<evidence type="ECO:0000256" key="1">
    <source>
        <dbReference type="ARBA" id="ARBA00006484"/>
    </source>
</evidence>
<dbReference type="Pfam" id="PF00106">
    <property type="entry name" value="adh_short"/>
    <property type="match status" value="1"/>
</dbReference>
<dbReference type="InterPro" id="IPR002347">
    <property type="entry name" value="SDR_fam"/>
</dbReference>
<proteinExistence type="inferred from homology"/>
<dbReference type="InterPro" id="IPR036291">
    <property type="entry name" value="NAD(P)-bd_dom_sf"/>
</dbReference>
<dbReference type="OrthoDB" id="9794387at2"/>
<sequence>MNPLALVTGAGTGIGRALALRLIARGCDVLALGRRAAPLESLVDEHPGRVATLALDVSGREAPARIVAALGERTLRFVVHNAATLEPAGPLEKLDRGAFAAHLETNLAAPLFVTQALLPRLEAGARVLHISSGAAHRALAGWGPYCMSKAALHMLTQCWNAELGPRNVLVGSARPGVVDTPMQETIRGLTSEDFPDVEAFRRMKREGALLPPEDVARFLAWMLLDANAEQFAGAERDIRDADIEPLWRA</sequence>
<dbReference type="PANTHER" id="PTHR43639">
    <property type="entry name" value="OXIDOREDUCTASE, SHORT-CHAIN DEHYDROGENASE/REDUCTASE FAMILY (AFU_ORTHOLOGUE AFUA_5G02870)"/>
    <property type="match status" value="1"/>
</dbReference>
<evidence type="ECO:0000259" key="3">
    <source>
        <dbReference type="SMART" id="SM00822"/>
    </source>
</evidence>
<evidence type="ECO:0000313" key="4">
    <source>
        <dbReference type="EMBL" id="AUN96050.1"/>
    </source>
</evidence>
<dbReference type="GO" id="GO:0016491">
    <property type="term" value="F:oxidoreductase activity"/>
    <property type="evidence" value="ECO:0007669"/>
    <property type="project" value="UniProtKB-KW"/>
</dbReference>
<gene>
    <name evidence="4" type="ORF">C0099_14545</name>
</gene>
<dbReference type="SMART" id="SM00822">
    <property type="entry name" value="PKS_KR"/>
    <property type="match status" value="1"/>
</dbReference>
<dbReference type="Gene3D" id="3.40.50.720">
    <property type="entry name" value="NAD(P)-binding Rossmann-like Domain"/>
    <property type="match status" value="1"/>
</dbReference>
<comment type="similarity">
    <text evidence="1">Belongs to the short-chain dehydrogenases/reductases (SDR) family.</text>
</comment>
<keyword evidence="5" id="KW-1185">Reference proteome</keyword>
<dbReference type="AlphaFoldDB" id="A0A2I6S9W2"/>
<dbReference type="RefSeq" id="WP_102248094.1">
    <property type="nucleotide sequence ID" value="NZ_CP025682.1"/>
</dbReference>
<protein>
    <submittedName>
        <fullName evidence="4">Short-chain dehydrogenase</fullName>
    </submittedName>
</protein>
<evidence type="ECO:0000313" key="5">
    <source>
        <dbReference type="Proteomes" id="UP000242205"/>
    </source>
</evidence>
<feature type="domain" description="Ketoreductase" evidence="3">
    <location>
        <begin position="3"/>
        <end position="180"/>
    </location>
</feature>
<dbReference type="EMBL" id="CP025682">
    <property type="protein sequence ID" value="AUN96050.1"/>
    <property type="molecule type" value="Genomic_DNA"/>
</dbReference>
<organism evidence="4 5">
    <name type="scientific">Pseudazoarcus pumilus</name>
    <dbReference type="NCBI Taxonomy" id="2067960"/>
    <lineage>
        <taxon>Bacteria</taxon>
        <taxon>Pseudomonadati</taxon>
        <taxon>Pseudomonadota</taxon>
        <taxon>Betaproteobacteria</taxon>
        <taxon>Rhodocyclales</taxon>
        <taxon>Zoogloeaceae</taxon>
        <taxon>Pseudazoarcus</taxon>
    </lineage>
</organism>
<dbReference type="PANTHER" id="PTHR43639:SF1">
    <property type="entry name" value="SHORT-CHAIN DEHYDROGENASE_REDUCTASE FAMILY PROTEIN"/>
    <property type="match status" value="1"/>
</dbReference>